<protein>
    <submittedName>
        <fullName evidence="1">Uncharacterized protein</fullName>
    </submittedName>
</protein>
<dbReference type="EMBL" id="GBRH01204979">
    <property type="protein sequence ID" value="JAD92916.1"/>
    <property type="molecule type" value="Transcribed_RNA"/>
</dbReference>
<evidence type="ECO:0000313" key="1">
    <source>
        <dbReference type="EMBL" id="JAD92916.1"/>
    </source>
</evidence>
<organism evidence="1">
    <name type="scientific">Arundo donax</name>
    <name type="common">Giant reed</name>
    <name type="synonym">Donax arundinaceus</name>
    <dbReference type="NCBI Taxonomy" id="35708"/>
    <lineage>
        <taxon>Eukaryota</taxon>
        <taxon>Viridiplantae</taxon>
        <taxon>Streptophyta</taxon>
        <taxon>Embryophyta</taxon>
        <taxon>Tracheophyta</taxon>
        <taxon>Spermatophyta</taxon>
        <taxon>Magnoliopsida</taxon>
        <taxon>Liliopsida</taxon>
        <taxon>Poales</taxon>
        <taxon>Poaceae</taxon>
        <taxon>PACMAD clade</taxon>
        <taxon>Arundinoideae</taxon>
        <taxon>Arundineae</taxon>
        <taxon>Arundo</taxon>
    </lineage>
</organism>
<proteinExistence type="predicted"/>
<dbReference type="AlphaFoldDB" id="A0A0A9DYP0"/>
<accession>A0A0A9DYP0</accession>
<name>A0A0A9DYP0_ARUDO</name>
<reference evidence="1" key="1">
    <citation type="submission" date="2014-09" db="EMBL/GenBank/DDBJ databases">
        <authorList>
            <person name="Magalhaes I.L.F."/>
            <person name="Oliveira U."/>
            <person name="Santos F.R."/>
            <person name="Vidigal T.H.D.A."/>
            <person name="Brescovit A.D."/>
            <person name="Santos A.J."/>
        </authorList>
    </citation>
    <scope>NUCLEOTIDE SEQUENCE</scope>
    <source>
        <tissue evidence="1">Shoot tissue taken approximately 20 cm above the soil surface</tissue>
    </source>
</reference>
<sequence>MSPHLVSLLYSHLMRFHLANIGLDVSFTIHMCTHTDL</sequence>
<reference evidence="1" key="2">
    <citation type="journal article" date="2015" name="Data Brief">
        <title>Shoot transcriptome of the giant reed, Arundo donax.</title>
        <authorList>
            <person name="Barrero R.A."/>
            <person name="Guerrero F.D."/>
            <person name="Moolhuijzen P."/>
            <person name="Goolsby J.A."/>
            <person name="Tidwell J."/>
            <person name="Bellgard S.E."/>
            <person name="Bellgard M.I."/>
        </authorList>
    </citation>
    <scope>NUCLEOTIDE SEQUENCE</scope>
    <source>
        <tissue evidence="1">Shoot tissue taken approximately 20 cm above the soil surface</tissue>
    </source>
</reference>